<protein>
    <submittedName>
        <fullName evidence="2">Uncharacterized protein</fullName>
    </submittedName>
</protein>
<organism evidence="2 3">
    <name type="scientific">Aspergillus violaceofuscus (strain CBS 115571)</name>
    <dbReference type="NCBI Taxonomy" id="1450538"/>
    <lineage>
        <taxon>Eukaryota</taxon>
        <taxon>Fungi</taxon>
        <taxon>Dikarya</taxon>
        <taxon>Ascomycota</taxon>
        <taxon>Pezizomycotina</taxon>
        <taxon>Eurotiomycetes</taxon>
        <taxon>Eurotiomycetidae</taxon>
        <taxon>Eurotiales</taxon>
        <taxon>Aspergillaceae</taxon>
        <taxon>Aspergillus</taxon>
    </lineage>
</organism>
<dbReference type="EMBL" id="KZ825179">
    <property type="protein sequence ID" value="PYI15820.1"/>
    <property type="molecule type" value="Genomic_DNA"/>
</dbReference>
<evidence type="ECO:0000256" key="1">
    <source>
        <dbReference type="SAM" id="MobiDB-lite"/>
    </source>
</evidence>
<accession>A0A2V5HIB5</accession>
<reference evidence="2 3" key="1">
    <citation type="submission" date="2018-02" db="EMBL/GenBank/DDBJ databases">
        <title>The genomes of Aspergillus section Nigri reveals drivers in fungal speciation.</title>
        <authorList>
            <consortium name="DOE Joint Genome Institute"/>
            <person name="Vesth T.C."/>
            <person name="Nybo J."/>
            <person name="Theobald S."/>
            <person name="Brandl J."/>
            <person name="Frisvad J.C."/>
            <person name="Nielsen K.F."/>
            <person name="Lyhne E.K."/>
            <person name="Kogle M.E."/>
            <person name="Kuo A."/>
            <person name="Riley R."/>
            <person name="Clum A."/>
            <person name="Nolan M."/>
            <person name="Lipzen A."/>
            <person name="Salamov A."/>
            <person name="Henrissat B."/>
            <person name="Wiebenga A."/>
            <person name="De vries R.P."/>
            <person name="Grigoriev I.V."/>
            <person name="Mortensen U.H."/>
            <person name="Andersen M.R."/>
            <person name="Baker S.E."/>
        </authorList>
    </citation>
    <scope>NUCLEOTIDE SEQUENCE [LARGE SCALE GENOMIC DNA]</scope>
    <source>
        <strain evidence="2 3">CBS 115571</strain>
    </source>
</reference>
<proteinExistence type="predicted"/>
<feature type="compositionally biased region" description="Acidic residues" evidence="1">
    <location>
        <begin position="337"/>
        <end position="347"/>
    </location>
</feature>
<evidence type="ECO:0000313" key="2">
    <source>
        <dbReference type="EMBL" id="PYI15820.1"/>
    </source>
</evidence>
<dbReference type="Proteomes" id="UP000249829">
    <property type="component" value="Unassembled WGS sequence"/>
</dbReference>
<name>A0A2V5HIB5_ASPV1</name>
<keyword evidence="3" id="KW-1185">Reference proteome</keyword>
<gene>
    <name evidence="2" type="ORF">BO99DRAFT_436102</name>
</gene>
<sequence>MEQQSVVSATRNLQDLIGRRSAINERIVSEIQRAGTQIQSLKEGLGSVEAQHRQVLVLDDQIRRKEEQRDREVSGCISLLALTNRDLQRSFGISICDDGYDWLALPDGVFPAPVGDFLSGNCIRYFSPTGAHLKHEIWELLDEYGISDDVKASPLGYILLRVAHEVNTVQGSKTGMINLAHKTDLLHTFAQHNLTRAGRVDYTLWYREPGLARIHLVVVEADFAKDDEQAETRAIASMLMVQGSRWQACDMLAVVYGLVHNEDHYSFTFLRLDATRKVQRVTACWESFRPTQDSRITSILWNIFGEARMYDDSAVDPDYEDSFRDPNSEGSSTCTGGDEEDLPLSDC</sequence>
<feature type="region of interest" description="Disordered" evidence="1">
    <location>
        <begin position="315"/>
        <end position="347"/>
    </location>
</feature>
<evidence type="ECO:0000313" key="3">
    <source>
        <dbReference type="Proteomes" id="UP000249829"/>
    </source>
</evidence>
<dbReference type="AlphaFoldDB" id="A0A2V5HIB5"/>